<evidence type="ECO:0000313" key="2">
    <source>
        <dbReference type="EMBL" id="CAA6805900.1"/>
    </source>
</evidence>
<dbReference type="AlphaFoldDB" id="A0A6S6STJ5"/>
<protein>
    <submittedName>
        <fullName evidence="2">Uncharacterized protein</fullName>
    </submittedName>
</protein>
<feature type="chain" id="PRO_5027575252" evidence="1">
    <location>
        <begin position="21"/>
        <end position="121"/>
    </location>
</feature>
<name>A0A6S6STJ5_9GAMM</name>
<proteinExistence type="predicted"/>
<feature type="signal peptide" evidence="1">
    <location>
        <begin position="1"/>
        <end position="20"/>
    </location>
</feature>
<reference evidence="2" key="1">
    <citation type="submission" date="2020-01" db="EMBL/GenBank/DDBJ databases">
        <authorList>
            <person name="Meier V. D."/>
            <person name="Meier V D."/>
        </authorList>
    </citation>
    <scope>NUCLEOTIDE SEQUENCE</scope>
    <source>
        <strain evidence="2">HLG_WM_MAG_09</strain>
    </source>
</reference>
<dbReference type="EMBL" id="CACVAT010000088">
    <property type="protein sequence ID" value="CAA6805900.1"/>
    <property type="molecule type" value="Genomic_DNA"/>
</dbReference>
<organism evidence="2">
    <name type="scientific">uncultured Thiotrichaceae bacterium</name>
    <dbReference type="NCBI Taxonomy" id="298394"/>
    <lineage>
        <taxon>Bacteria</taxon>
        <taxon>Pseudomonadati</taxon>
        <taxon>Pseudomonadota</taxon>
        <taxon>Gammaproteobacteria</taxon>
        <taxon>Thiotrichales</taxon>
        <taxon>Thiotrichaceae</taxon>
        <taxon>environmental samples</taxon>
    </lineage>
</organism>
<keyword evidence="1" id="KW-0732">Signal</keyword>
<accession>A0A6S6STJ5</accession>
<evidence type="ECO:0000256" key="1">
    <source>
        <dbReference type="SAM" id="SignalP"/>
    </source>
</evidence>
<gene>
    <name evidence="2" type="ORF">HELGO_WM30868</name>
</gene>
<sequence length="121" mass="13684">MNKKLALLLLFLCMPVQLWAEAVGEKVGLLKQVSYEQVNQRVHEHLKQKIKIENVQPYTANETHSHPAIWRCVKAVKHKHVGSRKHGHTYGCPNRIPIMPKVSAALRPAPVVQARCRQGGN</sequence>